<organism evidence="5 6">
    <name type="scientific">Tripterygium wilfordii</name>
    <name type="common">Thunder God vine</name>
    <dbReference type="NCBI Taxonomy" id="458696"/>
    <lineage>
        <taxon>Eukaryota</taxon>
        <taxon>Viridiplantae</taxon>
        <taxon>Streptophyta</taxon>
        <taxon>Embryophyta</taxon>
        <taxon>Tracheophyta</taxon>
        <taxon>Spermatophyta</taxon>
        <taxon>Magnoliopsida</taxon>
        <taxon>eudicotyledons</taxon>
        <taxon>Gunneridae</taxon>
        <taxon>Pentapetalae</taxon>
        <taxon>rosids</taxon>
        <taxon>fabids</taxon>
        <taxon>Celastrales</taxon>
        <taxon>Celastraceae</taxon>
        <taxon>Tripterygium</taxon>
    </lineage>
</organism>
<keyword evidence="1 3" id="KW-0732">Signal</keyword>
<evidence type="ECO:0000256" key="1">
    <source>
        <dbReference type="ARBA" id="ARBA00022729"/>
    </source>
</evidence>
<dbReference type="InterPro" id="IPR051955">
    <property type="entry name" value="PME_Inhibitor"/>
</dbReference>
<protein>
    <recommendedName>
        <fullName evidence="4">Pectinesterase inhibitor domain-containing protein</fullName>
    </recommendedName>
</protein>
<evidence type="ECO:0000313" key="6">
    <source>
        <dbReference type="Proteomes" id="UP000593562"/>
    </source>
</evidence>
<evidence type="ECO:0000256" key="3">
    <source>
        <dbReference type="SAM" id="SignalP"/>
    </source>
</evidence>
<dbReference type="Proteomes" id="UP000593562">
    <property type="component" value="Unassembled WGS sequence"/>
</dbReference>
<dbReference type="FunCoup" id="A0A7J7BXX9">
    <property type="interactions" value="8"/>
</dbReference>
<dbReference type="CDD" id="cd15800">
    <property type="entry name" value="PMEI-like_2"/>
    <property type="match status" value="1"/>
</dbReference>
<dbReference type="Gene3D" id="1.20.140.40">
    <property type="entry name" value="Invertase/pectin methylesterase inhibitor family protein"/>
    <property type="match status" value="1"/>
</dbReference>
<evidence type="ECO:0000256" key="2">
    <source>
        <dbReference type="ARBA" id="ARBA00038471"/>
    </source>
</evidence>
<gene>
    <name evidence="5" type="ORF">HS088_TW22G00415</name>
</gene>
<feature type="domain" description="Pectinesterase inhibitor" evidence="4">
    <location>
        <begin position="25"/>
        <end position="158"/>
    </location>
</feature>
<dbReference type="PANTHER" id="PTHR31080">
    <property type="entry name" value="PECTINESTERASE INHIBITOR-LIKE"/>
    <property type="match status" value="1"/>
</dbReference>
<dbReference type="AlphaFoldDB" id="A0A7J7BXX9"/>
<dbReference type="InterPro" id="IPR006501">
    <property type="entry name" value="Pectinesterase_inhib_dom"/>
</dbReference>
<comment type="similarity">
    <text evidence="2">Belongs to the PMEI family.</text>
</comment>
<dbReference type="PANTHER" id="PTHR31080:SF274">
    <property type="entry name" value="PECTINESTERASE_PECTINESTERASE INHIBITOR 26"/>
    <property type="match status" value="1"/>
</dbReference>
<reference evidence="5 6" key="1">
    <citation type="journal article" date="2020" name="Nat. Commun.">
        <title>Genome of Tripterygium wilfordii and identification of cytochrome P450 involved in triptolide biosynthesis.</title>
        <authorList>
            <person name="Tu L."/>
            <person name="Su P."/>
            <person name="Zhang Z."/>
            <person name="Gao L."/>
            <person name="Wang J."/>
            <person name="Hu T."/>
            <person name="Zhou J."/>
            <person name="Zhang Y."/>
            <person name="Zhao Y."/>
            <person name="Liu Y."/>
            <person name="Song Y."/>
            <person name="Tong Y."/>
            <person name="Lu Y."/>
            <person name="Yang J."/>
            <person name="Xu C."/>
            <person name="Jia M."/>
            <person name="Peters R.J."/>
            <person name="Huang L."/>
            <person name="Gao W."/>
        </authorList>
    </citation>
    <scope>NUCLEOTIDE SEQUENCE [LARGE SCALE GENOMIC DNA]</scope>
    <source>
        <strain evidence="6">cv. XIE 37</strain>
        <tissue evidence="5">Leaf</tissue>
    </source>
</reference>
<feature type="signal peptide" evidence="3">
    <location>
        <begin position="1"/>
        <end position="30"/>
    </location>
</feature>
<evidence type="ECO:0000313" key="5">
    <source>
        <dbReference type="EMBL" id="KAF5726733.1"/>
    </source>
</evidence>
<dbReference type="OrthoDB" id="770764at2759"/>
<comment type="caution">
    <text evidence="5">The sequence shown here is derived from an EMBL/GenBank/DDBJ whole genome shotgun (WGS) entry which is preliminary data.</text>
</comment>
<dbReference type="GO" id="GO:0004857">
    <property type="term" value="F:enzyme inhibitor activity"/>
    <property type="evidence" value="ECO:0007669"/>
    <property type="project" value="InterPro"/>
</dbReference>
<dbReference type="InterPro" id="IPR035513">
    <property type="entry name" value="Invertase/methylesterase_inhib"/>
</dbReference>
<name>A0A7J7BXX9_TRIWF</name>
<dbReference type="SUPFAM" id="SSF101148">
    <property type="entry name" value="Plant invertase/pectin methylesterase inhibitor"/>
    <property type="match status" value="1"/>
</dbReference>
<dbReference type="Pfam" id="PF04043">
    <property type="entry name" value="PMEI"/>
    <property type="match status" value="1"/>
</dbReference>
<proteinExistence type="inferred from homology"/>
<accession>A0A7J7BXX9</accession>
<feature type="chain" id="PRO_5029714965" description="Pectinesterase inhibitor domain-containing protein" evidence="3">
    <location>
        <begin position="31"/>
        <end position="164"/>
    </location>
</feature>
<keyword evidence="6" id="KW-1185">Reference proteome</keyword>
<dbReference type="InParanoid" id="A0A7J7BXX9"/>
<sequence>MAFKSCTSFSLVFLAMALAITFLATPAASTVDLCADADYKALCKAALRGITNPTAGTQVTIKALISETHRGIMNAKRFPGKDNIAKVCKESYEDALDNLNKSLNNVREQDKGSLNINLSAAYADFVSCDDAYSERGRVSPYARLNRHLERMASNSLAVATVLHW</sequence>
<dbReference type="EMBL" id="JAAARO010000022">
    <property type="protein sequence ID" value="KAF5726733.1"/>
    <property type="molecule type" value="Genomic_DNA"/>
</dbReference>
<dbReference type="NCBIfam" id="TIGR01614">
    <property type="entry name" value="PME_inhib"/>
    <property type="match status" value="1"/>
</dbReference>
<dbReference type="SMART" id="SM00856">
    <property type="entry name" value="PMEI"/>
    <property type="match status" value="1"/>
</dbReference>
<evidence type="ECO:0000259" key="4">
    <source>
        <dbReference type="SMART" id="SM00856"/>
    </source>
</evidence>